<evidence type="ECO:0000256" key="4">
    <source>
        <dbReference type="ARBA" id="ARBA00022801"/>
    </source>
</evidence>
<accession>A0ABX8FFB8</accession>
<evidence type="ECO:0000256" key="2">
    <source>
        <dbReference type="ARBA" id="ARBA00001946"/>
    </source>
</evidence>
<dbReference type="Gene3D" id="3.90.79.10">
    <property type="entry name" value="Nucleoside Triphosphate Pyrophosphohydrolase"/>
    <property type="match status" value="1"/>
</dbReference>
<feature type="domain" description="Nudix hydrolase" evidence="7">
    <location>
        <begin position="23"/>
        <end position="157"/>
    </location>
</feature>
<protein>
    <submittedName>
        <fullName evidence="8">CoA pyrophosphatase</fullName>
    </submittedName>
</protein>
<evidence type="ECO:0000256" key="5">
    <source>
        <dbReference type="ARBA" id="ARBA00022842"/>
    </source>
</evidence>
<dbReference type="PANTHER" id="PTHR12992:SF11">
    <property type="entry name" value="MITOCHONDRIAL COENZYME A DIPHOSPHATASE NUDT8"/>
    <property type="match status" value="1"/>
</dbReference>
<keyword evidence="4" id="KW-0378">Hydrolase</keyword>
<evidence type="ECO:0000256" key="6">
    <source>
        <dbReference type="ARBA" id="ARBA00023211"/>
    </source>
</evidence>
<gene>
    <name evidence="8" type="ORF">J1899_06505</name>
</gene>
<dbReference type="CDD" id="cd03426">
    <property type="entry name" value="NUDIX_CoAse_Nudt7"/>
    <property type="match status" value="1"/>
</dbReference>
<dbReference type="PANTHER" id="PTHR12992">
    <property type="entry name" value="NUDIX HYDROLASE"/>
    <property type="match status" value="1"/>
</dbReference>
<dbReference type="Proteomes" id="UP000679247">
    <property type="component" value="Chromosome"/>
</dbReference>
<dbReference type="InterPro" id="IPR015797">
    <property type="entry name" value="NUDIX_hydrolase-like_dom_sf"/>
</dbReference>
<evidence type="ECO:0000313" key="9">
    <source>
        <dbReference type="Proteomes" id="UP000679247"/>
    </source>
</evidence>
<organism evidence="8 9">
    <name type="scientific">Cytobacillus gottheilii</name>
    <dbReference type="NCBI Taxonomy" id="859144"/>
    <lineage>
        <taxon>Bacteria</taxon>
        <taxon>Bacillati</taxon>
        <taxon>Bacillota</taxon>
        <taxon>Bacilli</taxon>
        <taxon>Bacillales</taxon>
        <taxon>Bacillaceae</taxon>
        <taxon>Cytobacillus</taxon>
    </lineage>
</organism>
<evidence type="ECO:0000256" key="3">
    <source>
        <dbReference type="ARBA" id="ARBA00022723"/>
    </source>
</evidence>
<keyword evidence="3" id="KW-0479">Metal-binding</keyword>
<dbReference type="SUPFAM" id="SSF55811">
    <property type="entry name" value="Nudix"/>
    <property type="match status" value="1"/>
</dbReference>
<name>A0ABX8FFB8_9BACI</name>
<keyword evidence="9" id="KW-1185">Reference proteome</keyword>
<dbReference type="Pfam" id="PF00293">
    <property type="entry name" value="NUDIX"/>
    <property type="match status" value="1"/>
</dbReference>
<evidence type="ECO:0000313" key="8">
    <source>
        <dbReference type="EMBL" id="QVY62699.1"/>
    </source>
</evidence>
<sequence length="204" mass="23709">MEMNDILNHLRERTPVILGSEKFYKYSVLLPLVKKEDGLHILFEVRSLKMRRQPGEICFPGGRADSADRDEAYTAIRETSEELGIEESSITNIFPLDYMISPFGTIIYPYAGFIDLTSTVLSPNHLEVEEVFTVPLQKLQELKPKVYKVNFRVEPEASFPFSSIAGGENYDWQTRAMDEYFYYWDDKVIWGLTARILHHFLEII</sequence>
<keyword evidence="6" id="KW-0464">Manganese</keyword>
<dbReference type="InterPro" id="IPR045121">
    <property type="entry name" value="CoAse"/>
</dbReference>
<dbReference type="PROSITE" id="PS51462">
    <property type="entry name" value="NUDIX"/>
    <property type="match status" value="1"/>
</dbReference>
<comment type="cofactor">
    <cofactor evidence="2">
        <name>Mg(2+)</name>
        <dbReference type="ChEBI" id="CHEBI:18420"/>
    </cofactor>
</comment>
<reference evidence="8 9" key="1">
    <citation type="submission" date="2021-03" db="EMBL/GenBank/DDBJ databases">
        <title>The first data on the complete genome of the tetrodotoxin-producing bacterium.</title>
        <authorList>
            <person name="Melnikova D.I."/>
            <person name="Nijland R."/>
            <person name="Magarlamov T.Y."/>
        </authorList>
    </citation>
    <scope>NUCLEOTIDE SEQUENCE [LARGE SCALE GENOMIC DNA]</scope>
    <source>
        <strain evidence="8 9">1839</strain>
    </source>
</reference>
<dbReference type="EMBL" id="CP071709">
    <property type="protein sequence ID" value="QVY62699.1"/>
    <property type="molecule type" value="Genomic_DNA"/>
</dbReference>
<dbReference type="RefSeq" id="WP_214478121.1">
    <property type="nucleotide sequence ID" value="NZ_CANKUS010000005.1"/>
</dbReference>
<keyword evidence="5" id="KW-0460">Magnesium</keyword>
<proteinExistence type="predicted"/>
<comment type="cofactor">
    <cofactor evidence="1">
        <name>Mn(2+)</name>
        <dbReference type="ChEBI" id="CHEBI:29035"/>
    </cofactor>
</comment>
<evidence type="ECO:0000256" key="1">
    <source>
        <dbReference type="ARBA" id="ARBA00001936"/>
    </source>
</evidence>
<evidence type="ECO:0000259" key="7">
    <source>
        <dbReference type="PROSITE" id="PS51462"/>
    </source>
</evidence>
<dbReference type="InterPro" id="IPR000086">
    <property type="entry name" value="NUDIX_hydrolase_dom"/>
</dbReference>